<sequence length="323" mass="35352">MHETSTILVCDHRGAGILKALRPLAAAGFRIECSQSLKHSLERLNRARPTLMVVDMLSPEGFHELGALDRAREEPQLVPMLVVRDSEHSAAWQRAVRALHAPAWDLVDREASAEEFRLRIDRLLAESRLRHEVDDLRHRASHDDRTDLLRPQAFQSRLSEQFSAAQRHGLALTLALIDLDNFGSVNKIHDHTVGDQLISEVGSVVRQSLRTEDIAGRLGGDEFAVLLPFTSPSDASGVVRRLLTQIERLSGQISGRSGAPLSVTGSLGYATFDGSNVPTADELRRRAEQALRAAKTGGGNRAIAWIEVPQTGAVDEGVAARSV</sequence>
<dbReference type="GO" id="GO:0005886">
    <property type="term" value="C:plasma membrane"/>
    <property type="evidence" value="ECO:0007669"/>
    <property type="project" value="TreeGrafter"/>
</dbReference>
<dbReference type="Gene3D" id="3.40.50.2300">
    <property type="match status" value="1"/>
</dbReference>
<evidence type="ECO:0000313" key="5">
    <source>
        <dbReference type="Proteomes" id="UP000316921"/>
    </source>
</evidence>
<dbReference type="Gene3D" id="3.30.70.270">
    <property type="match status" value="1"/>
</dbReference>
<dbReference type="KEGG" id="pbap:Pla133_31690"/>
<evidence type="ECO:0000313" key="4">
    <source>
        <dbReference type="EMBL" id="QDU68075.1"/>
    </source>
</evidence>
<dbReference type="InterPro" id="IPR000160">
    <property type="entry name" value="GGDEF_dom"/>
</dbReference>
<dbReference type="PANTHER" id="PTHR45138">
    <property type="entry name" value="REGULATORY COMPONENTS OF SENSORY TRANSDUCTION SYSTEM"/>
    <property type="match status" value="1"/>
</dbReference>
<dbReference type="PANTHER" id="PTHR45138:SF9">
    <property type="entry name" value="DIGUANYLATE CYCLASE DGCM-RELATED"/>
    <property type="match status" value="1"/>
</dbReference>
<evidence type="ECO:0000259" key="3">
    <source>
        <dbReference type="PROSITE" id="PS50887"/>
    </source>
</evidence>
<keyword evidence="4" id="KW-0808">Transferase</keyword>
<keyword evidence="5" id="KW-1185">Reference proteome</keyword>
<comment type="catalytic activity">
    <reaction evidence="2">
        <text>2 GTP = 3',3'-c-di-GMP + 2 diphosphate</text>
        <dbReference type="Rhea" id="RHEA:24898"/>
        <dbReference type="ChEBI" id="CHEBI:33019"/>
        <dbReference type="ChEBI" id="CHEBI:37565"/>
        <dbReference type="ChEBI" id="CHEBI:58805"/>
        <dbReference type="EC" id="2.7.7.65"/>
    </reaction>
</comment>
<dbReference type="SUPFAM" id="SSF52172">
    <property type="entry name" value="CheY-like"/>
    <property type="match status" value="1"/>
</dbReference>
<accession>A0A518BM63</accession>
<dbReference type="InterPro" id="IPR011006">
    <property type="entry name" value="CheY-like_superfamily"/>
</dbReference>
<dbReference type="AlphaFoldDB" id="A0A518BM63"/>
<dbReference type="EC" id="2.7.7.65" evidence="1"/>
<proteinExistence type="predicted"/>
<dbReference type="SUPFAM" id="SSF55073">
    <property type="entry name" value="Nucleotide cyclase"/>
    <property type="match status" value="1"/>
</dbReference>
<dbReference type="CDD" id="cd01949">
    <property type="entry name" value="GGDEF"/>
    <property type="match status" value="1"/>
</dbReference>
<dbReference type="InterPro" id="IPR029787">
    <property type="entry name" value="Nucleotide_cyclase"/>
</dbReference>
<dbReference type="PROSITE" id="PS50887">
    <property type="entry name" value="GGDEF"/>
    <property type="match status" value="1"/>
</dbReference>
<dbReference type="NCBIfam" id="TIGR00254">
    <property type="entry name" value="GGDEF"/>
    <property type="match status" value="1"/>
</dbReference>
<feature type="domain" description="GGDEF" evidence="3">
    <location>
        <begin position="170"/>
        <end position="307"/>
    </location>
</feature>
<evidence type="ECO:0000256" key="2">
    <source>
        <dbReference type="ARBA" id="ARBA00034247"/>
    </source>
</evidence>
<dbReference type="Proteomes" id="UP000316921">
    <property type="component" value="Chromosome"/>
</dbReference>
<dbReference type="RefSeq" id="WP_419191571.1">
    <property type="nucleotide sequence ID" value="NZ_CP036287.1"/>
</dbReference>
<protein>
    <recommendedName>
        <fullName evidence="1">diguanylate cyclase</fullName>
        <ecNumber evidence="1">2.7.7.65</ecNumber>
    </recommendedName>
</protein>
<dbReference type="GO" id="GO:1902201">
    <property type="term" value="P:negative regulation of bacterial-type flagellum-dependent cell motility"/>
    <property type="evidence" value="ECO:0007669"/>
    <property type="project" value="TreeGrafter"/>
</dbReference>
<keyword evidence="4" id="KW-0548">Nucleotidyltransferase</keyword>
<dbReference type="GO" id="GO:0043709">
    <property type="term" value="P:cell adhesion involved in single-species biofilm formation"/>
    <property type="evidence" value="ECO:0007669"/>
    <property type="project" value="TreeGrafter"/>
</dbReference>
<dbReference type="InterPro" id="IPR050469">
    <property type="entry name" value="Diguanylate_Cyclase"/>
</dbReference>
<dbReference type="EMBL" id="CP036287">
    <property type="protein sequence ID" value="QDU68075.1"/>
    <property type="molecule type" value="Genomic_DNA"/>
</dbReference>
<gene>
    <name evidence="4" type="primary">ycdT</name>
    <name evidence="4" type="ORF">Pla133_31690</name>
</gene>
<reference evidence="4 5" key="1">
    <citation type="submission" date="2019-02" db="EMBL/GenBank/DDBJ databases">
        <title>Deep-cultivation of Planctomycetes and their phenomic and genomic characterization uncovers novel biology.</title>
        <authorList>
            <person name="Wiegand S."/>
            <person name="Jogler M."/>
            <person name="Boedeker C."/>
            <person name="Pinto D."/>
            <person name="Vollmers J."/>
            <person name="Rivas-Marin E."/>
            <person name="Kohn T."/>
            <person name="Peeters S.H."/>
            <person name="Heuer A."/>
            <person name="Rast P."/>
            <person name="Oberbeckmann S."/>
            <person name="Bunk B."/>
            <person name="Jeske O."/>
            <person name="Meyerdierks A."/>
            <person name="Storesund J.E."/>
            <person name="Kallscheuer N."/>
            <person name="Luecker S."/>
            <person name="Lage O.M."/>
            <person name="Pohl T."/>
            <person name="Merkel B.J."/>
            <person name="Hornburger P."/>
            <person name="Mueller R.-W."/>
            <person name="Bruemmer F."/>
            <person name="Labrenz M."/>
            <person name="Spormann A.M."/>
            <person name="Op den Camp H."/>
            <person name="Overmann J."/>
            <person name="Amann R."/>
            <person name="Jetten M.S.M."/>
            <person name="Mascher T."/>
            <person name="Medema M.H."/>
            <person name="Devos D.P."/>
            <person name="Kaster A.-K."/>
            <person name="Ovreas L."/>
            <person name="Rohde M."/>
            <person name="Galperin M.Y."/>
            <person name="Jogler C."/>
        </authorList>
    </citation>
    <scope>NUCLEOTIDE SEQUENCE [LARGE SCALE GENOMIC DNA]</scope>
    <source>
        <strain evidence="4 5">Pla133</strain>
    </source>
</reference>
<evidence type="ECO:0000256" key="1">
    <source>
        <dbReference type="ARBA" id="ARBA00012528"/>
    </source>
</evidence>
<dbReference type="InterPro" id="IPR043128">
    <property type="entry name" value="Rev_trsase/Diguanyl_cyclase"/>
</dbReference>
<name>A0A518BM63_9BACT</name>
<dbReference type="Pfam" id="PF00990">
    <property type="entry name" value="GGDEF"/>
    <property type="match status" value="1"/>
</dbReference>
<organism evidence="4 5">
    <name type="scientific">Engelhardtia mirabilis</name>
    <dbReference type="NCBI Taxonomy" id="2528011"/>
    <lineage>
        <taxon>Bacteria</taxon>
        <taxon>Pseudomonadati</taxon>
        <taxon>Planctomycetota</taxon>
        <taxon>Planctomycetia</taxon>
        <taxon>Planctomycetia incertae sedis</taxon>
        <taxon>Engelhardtia</taxon>
    </lineage>
</organism>
<dbReference type="SMART" id="SM00267">
    <property type="entry name" value="GGDEF"/>
    <property type="match status" value="1"/>
</dbReference>
<dbReference type="GO" id="GO:0052621">
    <property type="term" value="F:diguanylate cyclase activity"/>
    <property type="evidence" value="ECO:0007669"/>
    <property type="project" value="UniProtKB-EC"/>
</dbReference>